<proteinExistence type="predicted"/>
<protein>
    <recommendedName>
        <fullName evidence="2">Flavodoxin-like domain-containing protein</fullName>
    </recommendedName>
</protein>
<dbReference type="Gene3D" id="3.40.50.360">
    <property type="match status" value="1"/>
</dbReference>
<evidence type="ECO:0000259" key="2">
    <source>
        <dbReference type="PROSITE" id="PS50902"/>
    </source>
</evidence>
<dbReference type="AlphaFoldDB" id="A0A5C3NQ14"/>
<dbReference type="PROSITE" id="PS50902">
    <property type="entry name" value="FLAVODOXIN_LIKE"/>
    <property type="match status" value="1"/>
</dbReference>
<organism evidence="3 4">
    <name type="scientific">Polyporus arcularius HHB13444</name>
    <dbReference type="NCBI Taxonomy" id="1314778"/>
    <lineage>
        <taxon>Eukaryota</taxon>
        <taxon>Fungi</taxon>
        <taxon>Dikarya</taxon>
        <taxon>Basidiomycota</taxon>
        <taxon>Agaricomycotina</taxon>
        <taxon>Agaricomycetes</taxon>
        <taxon>Polyporales</taxon>
        <taxon>Polyporaceae</taxon>
        <taxon>Polyporus</taxon>
    </lineage>
</organism>
<evidence type="ECO:0000313" key="3">
    <source>
        <dbReference type="EMBL" id="TFK78458.1"/>
    </source>
</evidence>
<sequence length="90" mass="9386">MCLPGKRLKKTFSDDVESKPTKPAAAPAKSSPTSTSTKASSMSPKVAIIIYSMYGHIAKLAESVKKGIEASGGSATIYQYVASSLSLAYP</sequence>
<dbReference type="SUPFAM" id="SSF52218">
    <property type="entry name" value="Flavoproteins"/>
    <property type="match status" value="1"/>
</dbReference>
<evidence type="ECO:0000313" key="4">
    <source>
        <dbReference type="Proteomes" id="UP000308197"/>
    </source>
</evidence>
<feature type="compositionally biased region" description="Basic residues" evidence="1">
    <location>
        <begin position="1"/>
        <end position="10"/>
    </location>
</feature>
<reference evidence="3 4" key="1">
    <citation type="journal article" date="2019" name="Nat. Ecol. Evol.">
        <title>Megaphylogeny resolves global patterns of mushroom evolution.</title>
        <authorList>
            <person name="Varga T."/>
            <person name="Krizsan K."/>
            <person name="Foldi C."/>
            <person name="Dima B."/>
            <person name="Sanchez-Garcia M."/>
            <person name="Sanchez-Ramirez S."/>
            <person name="Szollosi G.J."/>
            <person name="Szarkandi J.G."/>
            <person name="Papp V."/>
            <person name="Albert L."/>
            <person name="Andreopoulos W."/>
            <person name="Angelini C."/>
            <person name="Antonin V."/>
            <person name="Barry K.W."/>
            <person name="Bougher N.L."/>
            <person name="Buchanan P."/>
            <person name="Buyck B."/>
            <person name="Bense V."/>
            <person name="Catcheside P."/>
            <person name="Chovatia M."/>
            <person name="Cooper J."/>
            <person name="Damon W."/>
            <person name="Desjardin D."/>
            <person name="Finy P."/>
            <person name="Geml J."/>
            <person name="Haridas S."/>
            <person name="Hughes K."/>
            <person name="Justo A."/>
            <person name="Karasinski D."/>
            <person name="Kautmanova I."/>
            <person name="Kiss B."/>
            <person name="Kocsube S."/>
            <person name="Kotiranta H."/>
            <person name="LaButti K.M."/>
            <person name="Lechner B.E."/>
            <person name="Liimatainen K."/>
            <person name="Lipzen A."/>
            <person name="Lukacs Z."/>
            <person name="Mihaltcheva S."/>
            <person name="Morgado L.N."/>
            <person name="Niskanen T."/>
            <person name="Noordeloos M.E."/>
            <person name="Ohm R.A."/>
            <person name="Ortiz-Santana B."/>
            <person name="Ovrebo C."/>
            <person name="Racz N."/>
            <person name="Riley R."/>
            <person name="Savchenko A."/>
            <person name="Shiryaev A."/>
            <person name="Soop K."/>
            <person name="Spirin V."/>
            <person name="Szebenyi C."/>
            <person name="Tomsovsky M."/>
            <person name="Tulloss R.E."/>
            <person name="Uehling J."/>
            <person name="Grigoriev I.V."/>
            <person name="Vagvolgyi C."/>
            <person name="Papp T."/>
            <person name="Martin F.M."/>
            <person name="Miettinen O."/>
            <person name="Hibbett D.S."/>
            <person name="Nagy L.G."/>
        </authorList>
    </citation>
    <scope>NUCLEOTIDE SEQUENCE [LARGE SCALE GENOMIC DNA]</scope>
    <source>
        <strain evidence="3 4">HHB13444</strain>
    </source>
</reference>
<feature type="compositionally biased region" description="Low complexity" evidence="1">
    <location>
        <begin position="21"/>
        <end position="42"/>
    </location>
</feature>
<gene>
    <name evidence="3" type="ORF">K466DRAFT_668433</name>
</gene>
<dbReference type="Proteomes" id="UP000308197">
    <property type="component" value="Unassembled WGS sequence"/>
</dbReference>
<dbReference type="InParanoid" id="A0A5C3NQ14"/>
<name>A0A5C3NQ14_9APHY</name>
<accession>A0A5C3NQ14</accession>
<dbReference type="InterPro" id="IPR029039">
    <property type="entry name" value="Flavoprotein-like_sf"/>
</dbReference>
<dbReference type="InterPro" id="IPR008254">
    <property type="entry name" value="Flavodoxin/NO_synth"/>
</dbReference>
<evidence type="ECO:0000256" key="1">
    <source>
        <dbReference type="SAM" id="MobiDB-lite"/>
    </source>
</evidence>
<feature type="domain" description="Flavodoxin-like" evidence="2">
    <location>
        <begin position="46"/>
        <end position="90"/>
    </location>
</feature>
<dbReference type="GO" id="GO:0010181">
    <property type="term" value="F:FMN binding"/>
    <property type="evidence" value="ECO:0007669"/>
    <property type="project" value="InterPro"/>
</dbReference>
<feature type="region of interest" description="Disordered" evidence="1">
    <location>
        <begin position="1"/>
        <end position="42"/>
    </location>
</feature>
<dbReference type="EMBL" id="ML212521">
    <property type="protein sequence ID" value="TFK78458.1"/>
    <property type="molecule type" value="Genomic_DNA"/>
</dbReference>
<feature type="compositionally biased region" description="Basic and acidic residues" evidence="1">
    <location>
        <begin position="11"/>
        <end position="20"/>
    </location>
</feature>
<keyword evidence="4" id="KW-1185">Reference proteome</keyword>